<name>M3HS47_CANMX</name>
<dbReference type="EMBL" id="AOGT01000282">
    <property type="protein sequence ID" value="EMG50392.1"/>
    <property type="molecule type" value="Genomic_DNA"/>
</dbReference>
<comment type="caution">
    <text evidence="1">The sequence shown here is derived from an EMBL/GenBank/DDBJ whole genome shotgun (WGS) entry which is preliminary data.</text>
</comment>
<dbReference type="AlphaFoldDB" id="M3HS47"/>
<accession>M3HS47</accession>
<keyword evidence="2" id="KW-1185">Reference proteome</keyword>
<organism evidence="1 2">
    <name type="scientific">Candida maltosa (strain Xu316)</name>
    <name type="common">Yeast</name>
    <dbReference type="NCBI Taxonomy" id="1245528"/>
    <lineage>
        <taxon>Eukaryota</taxon>
        <taxon>Fungi</taxon>
        <taxon>Dikarya</taxon>
        <taxon>Ascomycota</taxon>
        <taxon>Saccharomycotina</taxon>
        <taxon>Pichiomycetes</taxon>
        <taxon>Debaryomycetaceae</taxon>
        <taxon>Candida/Lodderomyces clade</taxon>
        <taxon>Candida</taxon>
    </lineage>
</organism>
<evidence type="ECO:0000313" key="2">
    <source>
        <dbReference type="Proteomes" id="UP000011777"/>
    </source>
</evidence>
<dbReference type="HOGENOM" id="CLU_1255817_0_0_1"/>
<reference evidence="1 2" key="1">
    <citation type="submission" date="2013-02" db="EMBL/GenBank/DDBJ databases">
        <title>Genome sequence of Candida maltosa Xu316, a potential industrial strain for xylitol and ethanol production.</title>
        <authorList>
            <person name="Yu J."/>
            <person name="Wang Q."/>
            <person name="Geng X."/>
            <person name="Bao W."/>
            <person name="He P."/>
            <person name="Cai J."/>
        </authorList>
    </citation>
    <scope>NUCLEOTIDE SEQUENCE [LARGE SCALE GENOMIC DNA]</scope>
    <source>
        <strain evidence="2">Xu316</strain>
    </source>
</reference>
<dbReference type="OrthoDB" id="4096130at2759"/>
<evidence type="ECO:0000313" key="1">
    <source>
        <dbReference type="EMBL" id="EMG50392.1"/>
    </source>
</evidence>
<gene>
    <name evidence="1" type="ORF">G210_4554</name>
</gene>
<protein>
    <submittedName>
        <fullName evidence="1">Uncharacterized protein</fullName>
    </submittedName>
</protein>
<dbReference type="OMA" id="ENHHHIM"/>
<dbReference type="Proteomes" id="UP000011777">
    <property type="component" value="Unassembled WGS sequence"/>
</dbReference>
<sequence>MSYTFPSKFNPISTNLNLSIVVPDQMEPEVVNEPIYKQFTSKKFKDPLMELLNKSRINIDNYVLKYPTLEEPKEVEEVQEEEEEEDHDHDKENHHHIMGAVKSNILESTPIKKQPFVLQDAFKPKTVKPKKKIDSLACHADNILRMAIDSTIISSNSFTLNSFEDDEDEEFDVNENSLLEALKSKSSRRDLRSKKSATLKFDINADDINSILRK</sequence>
<proteinExistence type="predicted"/>